<dbReference type="GO" id="GO:0016405">
    <property type="term" value="F:CoA-ligase activity"/>
    <property type="evidence" value="ECO:0007669"/>
    <property type="project" value="TreeGrafter"/>
</dbReference>
<accession>A0AA38MPM4</accession>
<feature type="domain" description="AMP-binding enzyme C-terminal" evidence="6">
    <location>
        <begin position="448"/>
        <end position="517"/>
    </location>
</feature>
<dbReference type="InterPro" id="IPR042099">
    <property type="entry name" value="ANL_N_sf"/>
</dbReference>
<keyword evidence="3" id="KW-0436">Ligase</keyword>
<dbReference type="Gene3D" id="3.40.50.12780">
    <property type="entry name" value="N-terminal domain of ligase-like"/>
    <property type="match status" value="1"/>
</dbReference>
<sequence length="544" mass="61415">MEPVTIGVTKEYLEGASVNECEDYGGLGAHFLDTLYEHINKIHQIDTVTGATETNGSVRTRSIQIAHELRHFGVGENDIVIICCRGHADQTVVVLACLLIGSIVAPIDPELQHKECVELIRQLRPKIFFCDLRTLKQMERVCAESEITAIMVHFGEQQQYAIPFRKLLMTRHYPEQFKPVSVDQPRKKVAFIMATQGTNGSPKLVCLSHHFIFCQVKVFLNVMELPEKIISYYPLSWVMQVVLMCLCFKAHVVRVLPGAFVERTACKLIHDLKVDHAFLNTDLALQLVEHVAVRDFNLSSLRCVFIGSLTTTSHDIKRLSHRLPKVKFTQMYCTTEVGIVVATPPEDYPESLERIGTVGKVVQNCKIRIVDIEKRKDLDVESSGELLVASDCMMLGYFKNIALTKASTQEGYFKTGDIARYDSGGWIFIEGTISDLINVEGTNESPREIEEIILQHPYVKDTAVISDEKEVVACVIVKTDAKLDEDKLTKFMSDRNLLRKPARILFMSDFPTTPLGKIRRDLLKQDVLTIKIERSTDHLSTTSC</sequence>
<dbReference type="SUPFAM" id="SSF56801">
    <property type="entry name" value="Acetyl-CoA synthetase-like"/>
    <property type="match status" value="1"/>
</dbReference>
<dbReference type="InterPro" id="IPR045851">
    <property type="entry name" value="AMP-bd_C_sf"/>
</dbReference>
<evidence type="ECO:0000256" key="3">
    <source>
        <dbReference type="ARBA" id="ARBA00022598"/>
    </source>
</evidence>
<dbReference type="GO" id="GO:0005777">
    <property type="term" value="C:peroxisome"/>
    <property type="evidence" value="ECO:0007669"/>
    <property type="project" value="UniProtKB-SubCell"/>
</dbReference>
<comment type="similarity">
    <text evidence="2">Belongs to the ATP-dependent AMP-binding enzyme family.</text>
</comment>
<feature type="domain" description="AMP-dependent synthetase/ligase" evidence="5">
    <location>
        <begin position="50"/>
        <end position="398"/>
    </location>
</feature>
<dbReference type="AlphaFoldDB" id="A0AA38MPM4"/>
<dbReference type="Gene3D" id="3.30.300.30">
    <property type="match status" value="1"/>
</dbReference>
<proteinExistence type="inferred from homology"/>
<evidence type="ECO:0000256" key="2">
    <source>
        <dbReference type="ARBA" id="ARBA00006432"/>
    </source>
</evidence>
<dbReference type="InterPro" id="IPR025110">
    <property type="entry name" value="AMP-bd_C"/>
</dbReference>
<dbReference type="EMBL" id="JALNTZ010000002">
    <property type="protein sequence ID" value="KAJ3663173.1"/>
    <property type="molecule type" value="Genomic_DNA"/>
</dbReference>
<dbReference type="PANTHER" id="PTHR24096">
    <property type="entry name" value="LONG-CHAIN-FATTY-ACID--COA LIGASE"/>
    <property type="match status" value="1"/>
</dbReference>
<evidence type="ECO:0000259" key="6">
    <source>
        <dbReference type="Pfam" id="PF13193"/>
    </source>
</evidence>
<keyword evidence="4" id="KW-0576">Peroxisome</keyword>
<reference evidence="7" key="1">
    <citation type="journal article" date="2023" name="G3 (Bethesda)">
        <title>Whole genome assemblies of Zophobas morio and Tenebrio molitor.</title>
        <authorList>
            <person name="Kaur S."/>
            <person name="Stinson S.A."/>
            <person name="diCenzo G.C."/>
        </authorList>
    </citation>
    <scope>NUCLEOTIDE SEQUENCE</scope>
    <source>
        <strain evidence="7">QUZm001</strain>
    </source>
</reference>
<evidence type="ECO:0000313" key="8">
    <source>
        <dbReference type="Proteomes" id="UP001168821"/>
    </source>
</evidence>
<evidence type="ECO:0000259" key="5">
    <source>
        <dbReference type="Pfam" id="PF00501"/>
    </source>
</evidence>
<gene>
    <name evidence="7" type="ORF">Zmor_007479</name>
</gene>
<dbReference type="Proteomes" id="UP001168821">
    <property type="component" value="Unassembled WGS sequence"/>
</dbReference>
<protein>
    <recommendedName>
        <fullName evidence="9">Luciferin 4-monooxygenase</fullName>
    </recommendedName>
</protein>
<keyword evidence="8" id="KW-1185">Reference proteome</keyword>
<comment type="subcellular location">
    <subcellularLocation>
        <location evidence="1">Peroxisome</location>
    </subcellularLocation>
</comment>
<dbReference type="PANTHER" id="PTHR24096:SF149">
    <property type="entry name" value="AMP-BINDING DOMAIN-CONTAINING PROTEIN-RELATED"/>
    <property type="match status" value="1"/>
</dbReference>
<evidence type="ECO:0000256" key="1">
    <source>
        <dbReference type="ARBA" id="ARBA00004275"/>
    </source>
</evidence>
<dbReference type="Pfam" id="PF00501">
    <property type="entry name" value="AMP-binding"/>
    <property type="match status" value="1"/>
</dbReference>
<organism evidence="7 8">
    <name type="scientific">Zophobas morio</name>
    <dbReference type="NCBI Taxonomy" id="2755281"/>
    <lineage>
        <taxon>Eukaryota</taxon>
        <taxon>Metazoa</taxon>
        <taxon>Ecdysozoa</taxon>
        <taxon>Arthropoda</taxon>
        <taxon>Hexapoda</taxon>
        <taxon>Insecta</taxon>
        <taxon>Pterygota</taxon>
        <taxon>Neoptera</taxon>
        <taxon>Endopterygota</taxon>
        <taxon>Coleoptera</taxon>
        <taxon>Polyphaga</taxon>
        <taxon>Cucujiformia</taxon>
        <taxon>Tenebrionidae</taxon>
        <taxon>Zophobas</taxon>
    </lineage>
</organism>
<name>A0AA38MPM4_9CUCU</name>
<evidence type="ECO:0000313" key="7">
    <source>
        <dbReference type="EMBL" id="KAJ3663173.1"/>
    </source>
</evidence>
<dbReference type="Pfam" id="PF13193">
    <property type="entry name" value="AMP-binding_C"/>
    <property type="match status" value="1"/>
</dbReference>
<evidence type="ECO:0008006" key="9">
    <source>
        <dbReference type="Google" id="ProtNLM"/>
    </source>
</evidence>
<evidence type="ECO:0000256" key="4">
    <source>
        <dbReference type="ARBA" id="ARBA00023140"/>
    </source>
</evidence>
<comment type="caution">
    <text evidence="7">The sequence shown here is derived from an EMBL/GenBank/DDBJ whole genome shotgun (WGS) entry which is preliminary data.</text>
</comment>
<dbReference type="InterPro" id="IPR000873">
    <property type="entry name" value="AMP-dep_synth/lig_dom"/>
</dbReference>